<feature type="region of interest" description="Disordered" evidence="2">
    <location>
        <begin position="61"/>
        <end position="85"/>
    </location>
</feature>
<evidence type="ECO:0000256" key="1">
    <source>
        <dbReference type="ARBA" id="ARBA00004328"/>
    </source>
</evidence>
<gene>
    <name evidence="4" type="ORF">IPI13_17425</name>
</gene>
<dbReference type="InterPro" id="IPR024455">
    <property type="entry name" value="Phage_capsid"/>
</dbReference>
<dbReference type="NCBIfam" id="TIGR01554">
    <property type="entry name" value="major_cap_HK97"/>
    <property type="match status" value="1"/>
</dbReference>
<sequence>MSTSNLREQRANIWEQMKALSDRATAENRDLSAEETVSYSKMEDDLDALGNRIEREEKLAARAPEFDRGASPASGPPPVVDEPHGDADYQAAFAAYIRNEPMSYEQQKALQGGFDSSIKNAAGVGTGAAGGYTVPPEFRDKFIETQKWYGPMLQEAEVIYTDSGANLQWPTNDDTANVGAILAENSQVTEQDVTFGTASIDSYMYTSKLVRASLQFLQDNAINADSWLAERLGVRVGRILNQHATTGTGTAQPDGLVTGATVGATSTGSFATTGGISYDSLIDLVESLDPAYGGGPGLKFMAHQTARKAIRKIKDSQGRPPGGAVAAGRSAGHPARLRPRPEQRHARDGAVVQVAGIRQHPRGLRDPHRQGPHGPAPHGALRRLPAGRVPRLRAGGRHPAGQQRLQDPPDHGHGLSNDNAAGRADPVRPAARLEGTTCPFSTPTNSRRTCG</sequence>
<proteinExistence type="predicted"/>
<reference evidence="4 5" key="1">
    <citation type="submission" date="2020-10" db="EMBL/GenBank/DDBJ databases">
        <title>Connecting structure to function with the recovery of over 1000 high-quality activated sludge metagenome-assembled genomes encoding full-length rRNA genes using long-read sequencing.</title>
        <authorList>
            <person name="Singleton C.M."/>
            <person name="Petriglieri F."/>
            <person name="Kristensen J.M."/>
            <person name="Kirkegaard R.H."/>
            <person name="Michaelsen T.Y."/>
            <person name="Andersen M.H."/>
            <person name="Karst S.M."/>
            <person name="Dueholm M.S."/>
            <person name="Nielsen P.H."/>
            <person name="Albertsen M."/>
        </authorList>
    </citation>
    <scope>NUCLEOTIDE SEQUENCE [LARGE SCALE GENOMIC DNA]</scope>
    <source>
        <strain evidence="4">Ega_18-Q3-R5-49_MAXAC.001</strain>
    </source>
</reference>
<comment type="subcellular location">
    <subcellularLocation>
        <location evidence="1">Virion</location>
    </subcellularLocation>
</comment>
<evidence type="ECO:0000259" key="3">
    <source>
        <dbReference type="Pfam" id="PF05065"/>
    </source>
</evidence>
<dbReference type="Proteomes" id="UP000726105">
    <property type="component" value="Unassembled WGS sequence"/>
</dbReference>
<organism evidence="4 5">
    <name type="scientific">Candidatus Phosphoribacter hodrii</name>
    <dbReference type="NCBI Taxonomy" id="2953743"/>
    <lineage>
        <taxon>Bacteria</taxon>
        <taxon>Bacillati</taxon>
        <taxon>Actinomycetota</taxon>
        <taxon>Actinomycetes</taxon>
        <taxon>Micrococcales</taxon>
        <taxon>Dermatophilaceae</taxon>
        <taxon>Candidatus Phosphoribacter</taxon>
    </lineage>
</organism>
<name>A0A935M8F1_9MICO</name>
<dbReference type="SUPFAM" id="SSF56563">
    <property type="entry name" value="Major capsid protein gp5"/>
    <property type="match status" value="1"/>
</dbReference>
<comment type="caution">
    <text evidence="4">The sequence shown here is derived from an EMBL/GenBank/DDBJ whole genome shotgun (WGS) entry which is preliminary data.</text>
</comment>
<feature type="region of interest" description="Disordered" evidence="2">
    <location>
        <begin position="313"/>
        <end position="451"/>
    </location>
</feature>
<dbReference type="Gene3D" id="3.30.2400.10">
    <property type="entry name" value="Major capsid protein gp5"/>
    <property type="match status" value="1"/>
</dbReference>
<accession>A0A935M8F1</accession>
<evidence type="ECO:0000313" key="4">
    <source>
        <dbReference type="EMBL" id="MBK7274839.1"/>
    </source>
</evidence>
<feature type="domain" description="Phage capsid-like C-terminal" evidence="3">
    <location>
        <begin position="130"/>
        <end position="321"/>
    </location>
</feature>
<evidence type="ECO:0000256" key="2">
    <source>
        <dbReference type="SAM" id="MobiDB-lite"/>
    </source>
</evidence>
<feature type="compositionally biased region" description="Basic and acidic residues" evidence="2">
    <location>
        <begin position="339"/>
        <end position="348"/>
    </location>
</feature>
<dbReference type="Pfam" id="PF05065">
    <property type="entry name" value="Phage_capsid"/>
    <property type="match status" value="1"/>
</dbReference>
<dbReference type="EMBL" id="JADJIB010000013">
    <property type="protein sequence ID" value="MBK7274839.1"/>
    <property type="molecule type" value="Genomic_DNA"/>
</dbReference>
<feature type="compositionally biased region" description="Low complexity" evidence="2">
    <location>
        <begin position="318"/>
        <end position="332"/>
    </location>
</feature>
<dbReference type="InterPro" id="IPR054612">
    <property type="entry name" value="Phage_capsid-like_C"/>
</dbReference>
<feature type="compositionally biased region" description="Polar residues" evidence="2">
    <location>
        <begin position="438"/>
        <end position="451"/>
    </location>
</feature>
<dbReference type="AlphaFoldDB" id="A0A935M8F1"/>
<evidence type="ECO:0000313" key="5">
    <source>
        <dbReference type="Proteomes" id="UP000726105"/>
    </source>
</evidence>
<protein>
    <submittedName>
        <fullName evidence="4">Phage major capsid protein</fullName>
    </submittedName>
</protein>